<comment type="caution">
    <text evidence="2">The sequence shown here is derived from an EMBL/GenBank/DDBJ whole genome shotgun (WGS) entry which is preliminary data.</text>
</comment>
<evidence type="ECO:0000256" key="1">
    <source>
        <dbReference type="SAM" id="SignalP"/>
    </source>
</evidence>
<sequence length="243" mass="26177">MDGSIKRTTLLIVHFLCLLDDVFAQNQCYECNYSILRSSDTTSGPEACYEPFFNPAADGIKRVNCTGECEYIVQETSDIFQATRGCSVFDTCLESSSTTLDGSSVTIHCCSGSLCNDETITKEPAETLGDDECYTCTYVEGASGTVGSPGCFEPFDASAIGVVKTQCNSSCELTVVKSGGDLTVTRGCRDFDFECETSCVTFSGDSVCTYCCNPGNVCNKGTLNFLSLSSFLATIFVSFEFFM</sequence>
<name>A0A9Q1CT68_HOLLE</name>
<feature type="chain" id="PRO_5040490465" evidence="1">
    <location>
        <begin position="25"/>
        <end position="243"/>
    </location>
</feature>
<keyword evidence="3" id="KW-1185">Reference proteome</keyword>
<proteinExistence type="predicted"/>
<organism evidence="2 3">
    <name type="scientific">Holothuria leucospilota</name>
    <name type="common">Black long sea cucumber</name>
    <name type="synonym">Mertensiothuria leucospilota</name>
    <dbReference type="NCBI Taxonomy" id="206669"/>
    <lineage>
        <taxon>Eukaryota</taxon>
        <taxon>Metazoa</taxon>
        <taxon>Echinodermata</taxon>
        <taxon>Eleutherozoa</taxon>
        <taxon>Echinozoa</taxon>
        <taxon>Holothuroidea</taxon>
        <taxon>Aspidochirotacea</taxon>
        <taxon>Aspidochirotida</taxon>
        <taxon>Holothuriidae</taxon>
        <taxon>Holothuria</taxon>
    </lineage>
</organism>
<reference evidence="2" key="1">
    <citation type="submission" date="2021-10" db="EMBL/GenBank/DDBJ databases">
        <title>Tropical sea cucumber genome reveals ecological adaptation and Cuvierian tubules defense mechanism.</title>
        <authorList>
            <person name="Chen T."/>
        </authorList>
    </citation>
    <scope>NUCLEOTIDE SEQUENCE</scope>
    <source>
        <strain evidence="2">Nanhai2018</strain>
        <tissue evidence="2">Muscle</tissue>
    </source>
</reference>
<evidence type="ECO:0000313" key="2">
    <source>
        <dbReference type="EMBL" id="KAJ8050390.1"/>
    </source>
</evidence>
<feature type="signal peptide" evidence="1">
    <location>
        <begin position="1"/>
        <end position="24"/>
    </location>
</feature>
<keyword evidence="1" id="KW-0732">Signal</keyword>
<gene>
    <name evidence="2" type="ORF">HOLleu_03577</name>
</gene>
<dbReference type="EMBL" id="JAIZAY010000001">
    <property type="protein sequence ID" value="KAJ8050390.1"/>
    <property type="molecule type" value="Genomic_DNA"/>
</dbReference>
<protein>
    <submittedName>
        <fullName evidence="2">Uncharacterized protein</fullName>
    </submittedName>
</protein>
<dbReference type="Proteomes" id="UP001152320">
    <property type="component" value="Chromosome 1"/>
</dbReference>
<dbReference type="AlphaFoldDB" id="A0A9Q1CT68"/>
<evidence type="ECO:0000313" key="3">
    <source>
        <dbReference type="Proteomes" id="UP001152320"/>
    </source>
</evidence>
<accession>A0A9Q1CT68</accession>